<dbReference type="InterPro" id="IPR013320">
    <property type="entry name" value="ConA-like_dom_sf"/>
</dbReference>
<proteinExistence type="predicted"/>
<dbReference type="Pfam" id="PF21198">
    <property type="entry name" value="ASH2L-like_WH"/>
    <property type="match status" value="1"/>
</dbReference>
<dbReference type="Pfam" id="PF00622">
    <property type="entry name" value="SPRY"/>
    <property type="match status" value="1"/>
</dbReference>
<evidence type="ECO:0000256" key="3">
    <source>
        <dbReference type="ARBA" id="ARBA00022771"/>
    </source>
</evidence>
<feature type="compositionally biased region" description="Polar residues" evidence="6">
    <location>
        <begin position="201"/>
        <end position="224"/>
    </location>
</feature>
<sequence>MIDNICSNSNDSSCSSTLPQSSSTLIPQASKSNDLNEQCYCLKSRNFDESELQCCVCAKWFHKNCIDIDTGPVVRFMVTYQFFCKNCGQNRLESFSKKQASFHQLCLTALANLIHDNSPDRAFFSRERDIIPFIDKYWEALTCAPRRVKVTWHATVTRTLSREEVFVTKYENGENVYSLRDLSLEKIGPFNESFKTMASSSSSKHTLGESTSFINNAQNGSSNGMAKRGSKRKVNDSAIQNFSSGSGSSQFGNSKKRGGPNDLSKLEKMVPTCFPSEHPFNKDGYRYYLVEPDPNSPLRQKFEETELWAGKPLPGHLYRLFLESKCALALNDRAPQLKLADDRMSVTGEKGYSMVRATHGVSHGMWYFEVSIQEKPDNSALRIGWAQKLANLQAPCGYDKFSYSWRSRKGTKFHDSIGKTYSKIIDAENSGYAQGDVLGFLIHLPLVENSQLVPKSCKNMTLVKFKNHLYYEEKDNFSGEEKKLKPLRGSSIEFFKNGLSQGIAYSDIYKGTYYPAISIYKNATATINFGPNFKFPPEKENCKPISELEFDSIIEKSLSDLIYHVTHENTLDV</sequence>
<feature type="domain" description="B30.2/SPRY" evidence="7">
    <location>
        <begin position="305"/>
        <end position="534"/>
    </location>
</feature>
<dbReference type="GO" id="GO:0048188">
    <property type="term" value="C:Set1C/COMPASS complex"/>
    <property type="evidence" value="ECO:0007669"/>
    <property type="project" value="InterPro"/>
</dbReference>
<dbReference type="STRING" id="10195.A0A3M7RIL3"/>
<dbReference type="GO" id="GO:0008270">
    <property type="term" value="F:zinc ion binding"/>
    <property type="evidence" value="ECO:0007669"/>
    <property type="project" value="UniProtKB-KW"/>
</dbReference>
<dbReference type="AlphaFoldDB" id="A0A3M7RIL3"/>
<evidence type="ECO:0000256" key="4">
    <source>
        <dbReference type="ARBA" id="ARBA00022833"/>
    </source>
</evidence>
<keyword evidence="8" id="KW-0808">Transferase</keyword>
<dbReference type="EMBL" id="REGN01003291">
    <property type="protein sequence ID" value="RNA23413.1"/>
    <property type="molecule type" value="Genomic_DNA"/>
</dbReference>
<dbReference type="OrthoDB" id="10266026at2759"/>
<dbReference type="PROSITE" id="PS01359">
    <property type="entry name" value="ZF_PHD_1"/>
    <property type="match status" value="1"/>
</dbReference>
<dbReference type="Gene3D" id="3.90.980.20">
    <property type="match status" value="1"/>
</dbReference>
<dbReference type="SUPFAM" id="SSF49899">
    <property type="entry name" value="Concanavalin A-like lectins/glucanases"/>
    <property type="match status" value="1"/>
</dbReference>
<dbReference type="InterPro" id="IPR003877">
    <property type="entry name" value="SPRY_dom"/>
</dbReference>
<evidence type="ECO:0000256" key="1">
    <source>
        <dbReference type="ARBA" id="ARBA00004123"/>
    </source>
</evidence>
<keyword evidence="8" id="KW-0489">Methyltransferase</keyword>
<organism evidence="8 9">
    <name type="scientific">Brachionus plicatilis</name>
    <name type="common">Marine rotifer</name>
    <name type="synonym">Brachionus muelleri</name>
    <dbReference type="NCBI Taxonomy" id="10195"/>
    <lineage>
        <taxon>Eukaryota</taxon>
        <taxon>Metazoa</taxon>
        <taxon>Spiralia</taxon>
        <taxon>Gnathifera</taxon>
        <taxon>Rotifera</taxon>
        <taxon>Eurotatoria</taxon>
        <taxon>Monogononta</taxon>
        <taxon>Pseudotrocha</taxon>
        <taxon>Ploima</taxon>
        <taxon>Brachionidae</taxon>
        <taxon>Brachionus</taxon>
    </lineage>
</organism>
<feature type="region of interest" description="Disordered" evidence="6">
    <location>
        <begin position="201"/>
        <end position="266"/>
    </location>
</feature>
<dbReference type="InterPro" id="IPR037353">
    <property type="entry name" value="ASH2"/>
</dbReference>
<dbReference type="PANTHER" id="PTHR10598:SF0">
    <property type="entry name" value="SET1_ASH2 HISTONE METHYLTRANSFERASE COMPLEX SUBUNIT ASH2"/>
    <property type="match status" value="1"/>
</dbReference>
<accession>A0A3M7RIL3</accession>
<feature type="region of interest" description="Disordered" evidence="6">
    <location>
        <begin position="1"/>
        <end position="29"/>
    </location>
</feature>
<dbReference type="InterPro" id="IPR049455">
    <property type="entry name" value="ASH2-like_PHD"/>
</dbReference>
<dbReference type="InterPro" id="IPR019786">
    <property type="entry name" value="Zinc_finger_PHD-type_CS"/>
</dbReference>
<dbReference type="CDD" id="cd12872">
    <property type="entry name" value="SPRY_Ash2"/>
    <property type="match status" value="1"/>
</dbReference>
<keyword evidence="3" id="KW-0863">Zinc-finger</keyword>
<dbReference type="Gene3D" id="2.60.120.920">
    <property type="match status" value="1"/>
</dbReference>
<keyword evidence="2" id="KW-0479">Metal-binding</keyword>
<dbReference type="SUPFAM" id="SSF57903">
    <property type="entry name" value="FYVE/PHD zinc finger"/>
    <property type="match status" value="1"/>
</dbReference>
<dbReference type="InterPro" id="IPR001870">
    <property type="entry name" value="B30.2/SPRY"/>
</dbReference>
<dbReference type="SMART" id="SM00449">
    <property type="entry name" value="SPRY"/>
    <property type="match status" value="1"/>
</dbReference>
<dbReference type="GO" id="GO:0032259">
    <property type="term" value="P:methylation"/>
    <property type="evidence" value="ECO:0007669"/>
    <property type="project" value="UniProtKB-KW"/>
</dbReference>
<evidence type="ECO:0000256" key="2">
    <source>
        <dbReference type="ARBA" id="ARBA00022723"/>
    </source>
</evidence>
<gene>
    <name evidence="8" type="ORF">BpHYR1_052833</name>
</gene>
<keyword evidence="9" id="KW-1185">Reference proteome</keyword>
<dbReference type="InterPro" id="IPR011011">
    <property type="entry name" value="Znf_FYVE_PHD"/>
</dbReference>
<dbReference type="GO" id="GO:0008168">
    <property type="term" value="F:methyltransferase activity"/>
    <property type="evidence" value="ECO:0007669"/>
    <property type="project" value="UniProtKB-KW"/>
</dbReference>
<evidence type="ECO:0000256" key="6">
    <source>
        <dbReference type="SAM" id="MobiDB-lite"/>
    </source>
</evidence>
<dbReference type="Pfam" id="PF21257">
    <property type="entry name" value="PHD_ash2p_like"/>
    <property type="match status" value="1"/>
</dbReference>
<evidence type="ECO:0000313" key="9">
    <source>
        <dbReference type="Proteomes" id="UP000276133"/>
    </source>
</evidence>
<protein>
    <submittedName>
        <fullName evidence="8">Set1 Ash2 histone methyltransferase complex subunit ASH2</fullName>
    </submittedName>
</protein>
<dbReference type="InterPro" id="IPR053835">
    <property type="entry name" value="ASH2L-like_WH"/>
</dbReference>
<dbReference type="GO" id="GO:0000976">
    <property type="term" value="F:transcription cis-regulatory region binding"/>
    <property type="evidence" value="ECO:0007669"/>
    <property type="project" value="TreeGrafter"/>
</dbReference>
<comment type="caution">
    <text evidence="8">The sequence shown here is derived from an EMBL/GenBank/DDBJ whole genome shotgun (WGS) entry which is preliminary data.</text>
</comment>
<reference evidence="8 9" key="1">
    <citation type="journal article" date="2018" name="Sci. Rep.">
        <title>Genomic signatures of local adaptation to the degree of environmental predictability in rotifers.</title>
        <authorList>
            <person name="Franch-Gras L."/>
            <person name="Hahn C."/>
            <person name="Garcia-Roger E.M."/>
            <person name="Carmona M.J."/>
            <person name="Serra M."/>
            <person name="Gomez A."/>
        </authorList>
    </citation>
    <scope>NUCLEOTIDE SEQUENCE [LARGE SCALE GENOMIC DNA]</scope>
    <source>
        <strain evidence="8">HYR1</strain>
    </source>
</reference>
<dbReference type="PROSITE" id="PS50188">
    <property type="entry name" value="B302_SPRY"/>
    <property type="match status" value="1"/>
</dbReference>
<evidence type="ECO:0000259" key="7">
    <source>
        <dbReference type="PROSITE" id="PS50188"/>
    </source>
</evidence>
<name>A0A3M7RIL3_BRAPC</name>
<feature type="compositionally biased region" description="Low complexity" evidence="6">
    <location>
        <begin position="240"/>
        <end position="253"/>
    </location>
</feature>
<dbReference type="InterPro" id="IPR043136">
    <property type="entry name" value="B30.2/SPRY_sf"/>
</dbReference>
<keyword evidence="4" id="KW-0862">Zinc</keyword>
<comment type="subcellular location">
    <subcellularLocation>
        <location evidence="1">Nucleus</location>
    </subcellularLocation>
</comment>
<feature type="compositionally biased region" description="Low complexity" evidence="6">
    <location>
        <begin position="1"/>
        <end position="23"/>
    </location>
</feature>
<evidence type="ECO:0000256" key="5">
    <source>
        <dbReference type="ARBA" id="ARBA00023242"/>
    </source>
</evidence>
<evidence type="ECO:0000313" key="8">
    <source>
        <dbReference type="EMBL" id="RNA23413.1"/>
    </source>
</evidence>
<dbReference type="PANTHER" id="PTHR10598">
    <property type="entry name" value="SET1/ASH2 HISTONE METHYLTRANSFERASE COMPLEX SUBUNIT ASH2"/>
    <property type="match status" value="1"/>
</dbReference>
<keyword evidence="5" id="KW-0539">Nucleus</keyword>
<dbReference type="Proteomes" id="UP000276133">
    <property type="component" value="Unassembled WGS sequence"/>
</dbReference>